<keyword evidence="3 6" id="KW-0663">Pyridoxal phosphate</keyword>
<dbReference type="SUPFAM" id="SSF51419">
    <property type="entry name" value="PLP-binding barrel"/>
    <property type="match status" value="1"/>
</dbReference>
<feature type="modified residue" description="N6-(pyridoxal phosphate)lysine" evidence="6">
    <location>
        <position position="79"/>
    </location>
</feature>
<comment type="catalytic activity">
    <reaction evidence="6 8">
        <text>meso-2,6-diaminopimelate + H(+) = L-lysine + CO2</text>
        <dbReference type="Rhea" id="RHEA:15101"/>
        <dbReference type="ChEBI" id="CHEBI:15378"/>
        <dbReference type="ChEBI" id="CHEBI:16526"/>
        <dbReference type="ChEBI" id="CHEBI:32551"/>
        <dbReference type="ChEBI" id="CHEBI:57791"/>
        <dbReference type="EC" id="4.1.1.20"/>
    </reaction>
</comment>
<organism evidence="10 11">
    <name type="scientific">Ornithinibacter aureus</name>
    <dbReference type="NCBI Taxonomy" id="622664"/>
    <lineage>
        <taxon>Bacteria</taxon>
        <taxon>Bacillati</taxon>
        <taxon>Actinomycetota</taxon>
        <taxon>Actinomycetes</taxon>
        <taxon>Micrococcales</taxon>
        <taxon>Intrasporangiaceae</taxon>
        <taxon>Ornithinibacter</taxon>
    </lineage>
</organism>
<dbReference type="InterPro" id="IPR000183">
    <property type="entry name" value="Orn/DAP/Arg_de-COase"/>
</dbReference>
<keyword evidence="5 6" id="KW-0456">Lyase</keyword>
<feature type="binding site" evidence="6">
    <location>
        <position position="387"/>
    </location>
    <ligand>
        <name>substrate</name>
    </ligand>
</feature>
<name>A0ABP8JZ26_9MICO</name>
<dbReference type="PRINTS" id="PR01179">
    <property type="entry name" value="ODADCRBXLASE"/>
</dbReference>
<evidence type="ECO:0000313" key="11">
    <source>
        <dbReference type="Proteomes" id="UP001500390"/>
    </source>
</evidence>
<reference evidence="11" key="1">
    <citation type="journal article" date="2019" name="Int. J. Syst. Evol. Microbiol.">
        <title>The Global Catalogue of Microorganisms (GCM) 10K type strain sequencing project: providing services to taxonomists for standard genome sequencing and annotation.</title>
        <authorList>
            <consortium name="The Broad Institute Genomics Platform"/>
            <consortium name="The Broad Institute Genome Sequencing Center for Infectious Disease"/>
            <person name="Wu L."/>
            <person name="Ma J."/>
        </authorList>
    </citation>
    <scope>NUCLEOTIDE SEQUENCE [LARGE SCALE GENOMIC DNA]</scope>
    <source>
        <strain evidence="11">JCM 17738</strain>
    </source>
</reference>
<dbReference type="PRINTS" id="PR01181">
    <property type="entry name" value="DAPDCRBXLASE"/>
</dbReference>
<comment type="caution">
    <text evidence="10">The sequence shown here is derived from an EMBL/GenBank/DDBJ whole genome shotgun (WGS) entry which is preliminary data.</text>
</comment>
<sequence length="429" mass="44845">MTPTAVGAEPDLIHLLPPGTTVDADGAARVGGARLDDIAADVGTPAIIVAEDALRARARAYADGLASRWPNSRVVFASKSFPCTAVQRVMVQEGLGLDVAGGGEIVTALKAGADPASLVLHGNAKLDDEIALAVEHRLGLVVVDNADDVDRLEAAIPRGQSMDVLVRVIPGVTADTHASVLTGHDGSKFGLAPAQAVPLIARIEASPVLRMRGLHLHVGSQIMETEPFAQAVEAVAGIAGLGEFPVYDLGGGLGARYTWSDQPAGIPDYLDALVGAARAHLPAQAQLIIEPGRSMVAEAACTLYRVVTVKRGTHTFVAVDGGMGDNLEVALYDQRFEAGIVGRFDGAHEQCQVVGRHCESGDVLVAGVPLADPAVGDLLVVPATGAYCHTMANNYNGNRRVPVVFASGGSWRVVVRRETWDDLLRRDVD</sequence>
<comment type="function">
    <text evidence="6">Specifically catalyzes the decarboxylation of meso-diaminopimelate (meso-DAP) to L-lysine.</text>
</comment>
<comment type="similarity">
    <text evidence="6">Belongs to the Orn/Lys/Arg decarboxylase class-II family. LysA subfamily.</text>
</comment>
<protein>
    <recommendedName>
        <fullName evidence="6 7">Diaminopimelate decarboxylase</fullName>
        <shortName evidence="6">DAP decarboxylase</shortName>
        <shortName evidence="6">DAPDC</shortName>
        <ecNumber evidence="6 7">4.1.1.20</ecNumber>
    </recommendedName>
</protein>
<comment type="subunit">
    <text evidence="6">Homodimer.</text>
</comment>
<feature type="binding site" evidence="6">
    <location>
        <begin position="290"/>
        <end position="293"/>
    </location>
    <ligand>
        <name>pyridoxal 5'-phosphate</name>
        <dbReference type="ChEBI" id="CHEBI:597326"/>
    </ligand>
</feature>
<evidence type="ECO:0000259" key="9">
    <source>
        <dbReference type="Pfam" id="PF02784"/>
    </source>
</evidence>
<feature type="binding site" evidence="6">
    <location>
        <position position="359"/>
    </location>
    <ligand>
        <name>substrate</name>
    </ligand>
</feature>
<dbReference type="Gene3D" id="3.20.20.10">
    <property type="entry name" value="Alanine racemase"/>
    <property type="match status" value="1"/>
</dbReference>
<comment type="caution">
    <text evidence="6">Lacks conserved residue(s) required for the propagation of feature annotation.</text>
</comment>
<feature type="binding site" evidence="6">
    <location>
        <position position="332"/>
    </location>
    <ligand>
        <name>substrate</name>
    </ligand>
</feature>
<evidence type="ECO:0000256" key="8">
    <source>
        <dbReference type="RuleBase" id="RU003738"/>
    </source>
</evidence>
<dbReference type="Pfam" id="PF02784">
    <property type="entry name" value="Orn_Arg_deC_N"/>
    <property type="match status" value="1"/>
</dbReference>
<dbReference type="PANTHER" id="PTHR43727">
    <property type="entry name" value="DIAMINOPIMELATE DECARBOXYLASE"/>
    <property type="match status" value="1"/>
</dbReference>
<keyword evidence="11" id="KW-1185">Reference proteome</keyword>
<dbReference type="Gene3D" id="2.40.37.10">
    <property type="entry name" value="Lyase, Ornithine Decarboxylase, Chain A, domain 1"/>
    <property type="match status" value="1"/>
</dbReference>
<feature type="binding site" evidence="6">
    <location>
        <position position="387"/>
    </location>
    <ligand>
        <name>pyridoxal 5'-phosphate</name>
        <dbReference type="ChEBI" id="CHEBI:597326"/>
    </ligand>
</feature>
<dbReference type="InterPro" id="IPR002986">
    <property type="entry name" value="DAP_deCOOHase_LysA"/>
</dbReference>
<dbReference type="PANTHER" id="PTHR43727:SF2">
    <property type="entry name" value="GROUP IV DECARBOXYLASE"/>
    <property type="match status" value="1"/>
</dbReference>
<evidence type="ECO:0000256" key="3">
    <source>
        <dbReference type="ARBA" id="ARBA00022898"/>
    </source>
</evidence>
<evidence type="ECO:0000256" key="5">
    <source>
        <dbReference type="ARBA" id="ARBA00023239"/>
    </source>
</evidence>
<proteinExistence type="inferred from homology"/>
<feature type="domain" description="Orn/DAP/Arg decarboxylase 2 N-terminal" evidence="9">
    <location>
        <begin position="55"/>
        <end position="297"/>
    </location>
</feature>
<dbReference type="EC" id="4.1.1.20" evidence="6 7"/>
<feature type="binding site" evidence="6">
    <location>
        <position position="293"/>
    </location>
    <ligand>
        <name>substrate</name>
    </ligand>
</feature>
<dbReference type="InterPro" id="IPR022644">
    <property type="entry name" value="De-COase2_N"/>
</dbReference>
<accession>A0ABP8JZ26</accession>
<keyword evidence="4 6" id="KW-0457">Lysine biosynthesis</keyword>
<feature type="binding site" evidence="6">
    <location>
        <position position="252"/>
    </location>
    <ligand>
        <name>pyridoxal 5'-phosphate</name>
        <dbReference type="ChEBI" id="CHEBI:597326"/>
    </ligand>
</feature>
<keyword evidence="2 6" id="KW-0210">Decarboxylase</keyword>
<dbReference type="EMBL" id="BAABFX010000032">
    <property type="protein sequence ID" value="GAA4398335.1"/>
    <property type="molecule type" value="Genomic_DNA"/>
</dbReference>
<dbReference type="InterPro" id="IPR029066">
    <property type="entry name" value="PLP-binding_barrel"/>
</dbReference>
<evidence type="ECO:0000256" key="1">
    <source>
        <dbReference type="ARBA" id="ARBA00001933"/>
    </source>
</evidence>
<evidence type="ECO:0000256" key="2">
    <source>
        <dbReference type="ARBA" id="ARBA00022793"/>
    </source>
</evidence>
<evidence type="ECO:0000256" key="4">
    <source>
        <dbReference type="ARBA" id="ARBA00023154"/>
    </source>
</evidence>
<dbReference type="RefSeq" id="WP_159901991.1">
    <property type="nucleotide sequence ID" value="NZ_BAABFX010000032.1"/>
</dbReference>
<dbReference type="SUPFAM" id="SSF50621">
    <property type="entry name" value="Alanine racemase C-terminal domain-like"/>
    <property type="match status" value="1"/>
</dbReference>
<dbReference type="NCBIfam" id="TIGR01048">
    <property type="entry name" value="lysA"/>
    <property type="match status" value="1"/>
</dbReference>
<dbReference type="CDD" id="cd06828">
    <property type="entry name" value="PLPDE_III_DapDC"/>
    <property type="match status" value="1"/>
</dbReference>
<comment type="cofactor">
    <cofactor evidence="1 6 8">
        <name>pyridoxal 5'-phosphate</name>
        <dbReference type="ChEBI" id="CHEBI:597326"/>
    </cofactor>
</comment>
<keyword evidence="6" id="KW-0028">Amino-acid biosynthesis</keyword>
<dbReference type="Proteomes" id="UP001500390">
    <property type="component" value="Unassembled WGS sequence"/>
</dbReference>
<dbReference type="InterPro" id="IPR009006">
    <property type="entry name" value="Ala_racemase/Decarboxylase_C"/>
</dbReference>
<gene>
    <name evidence="10" type="primary">lysA_2</name>
    <name evidence="6" type="synonym">lysA</name>
    <name evidence="10" type="ORF">GCM10023153_23100</name>
</gene>
<comment type="pathway">
    <text evidence="6 8">Amino-acid biosynthesis; L-lysine biosynthesis via DAP pathway; L-lysine from DL-2,6-diaminopimelate: step 1/1.</text>
</comment>
<evidence type="ECO:0000256" key="7">
    <source>
        <dbReference type="NCBIfam" id="TIGR01048"/>
    </source>
</evidence>
<evidence type="ECO:0000313" key="10">
    <source>
        <dbReference type="EMBL" id="GAA4398335.1"/>
    </source>
</evidence>
<evidence type="ECO:0000256" key="6">
    <source>
        <dbReference type="HAMAP-Rule" id="MF_02120"/>
    </source>
</evidence>
<dbReference type="HAMAP" id="MF_02120">
    <property type="entry name" value="LysA"/>
    <property type="match status" value="1"/>
</dbReference>